<comment type="caution">
    <text evidence="1">The sequence shown here is derived from an EMBL/GenBank/DDBJ whole genome shotgun (WGS) entry which is preliminary data.</text>
</comment>
<dbReference type="EMBL" id="BDDD01000165">
    <property type="protein sequence ID" value="GAV60756.1"/>
    <property type="molecule type" value="Genomic_DNA"/>
</dbReference>
<organism evidence="1 2">
    <name type="scientific">Cephalotus follicularis</name>
    <name type="common">Albany pitcher plant</name>
    <dbReference type="NCBI Taxonomy" id="3775"/>
    <lineage>
        <taxon>Eukaryota</taxon>
        <taxon>Viridiplantae</taxon>
        <taxon>Streptophyta</taxon>
        <taxon>Embryophyta</taxon>
        <taxon>Tracheophyta</taxon>
        <taxon>Spermatophyta</taxon>
        <taxon>Magnoliopsida</taxon>
        <taxon>eudicotyledons</taxon>
        <taxon>Gunneridae</taxon>
        <taxon>Pentapetalae</taxon>
        <taxon>rosids</taxon>
        <taxon>fabids</taxon>
        <taxon>Oxalidales</taxon>
        <taxon>Cephalotaceae</taxon>
        <taxon>Cephalotus</taxon>
    </lineage>
</organism>
<reference evidence="2" key="1">
    <citation type="submission" date="2016-04" db="EMBL/GenBank/DDBJ databases">
        <title>Cephalotus genome sequencing.</title>
        <authorList>
            <person name="Fukushima K."/>
            <person name="Hasebe M."/>
            <person name="Fang X."/>
        </authorList>
    </citation>
    <scope>NUCLEOTIDE SEQUENCE [LARGE SCALE GENOMIC DNA]</scope>
    <source>
        <strain evidence="2">cv. St1</strain>
    </source>
</reference>
<feature type="non-terminal residue" evidence="1">
    <location>
        <position position="1"/>
    </location>
</feature>
<dbReference type="InterPro" id="IPR021109">
    <property type="entry name" value="Peptidase_aspartic_dom_sf"/>
</dbReference>
<dbReference type="PANTHER" id="PTHR35046">
    <property type="entry name" value="ZINC KNUCKLE (CCHC-TYPE) FAMILY PROTEIN"/>
    <property type="match status" value="1"/>
</dbReference>
<protein>
    <submittedName>
        <fullName evidence="1">Asp_protease_2 domain-containing protein</fullName>
    </submittedName>
</protein>
<dbReference type="Gene3D" id="2.40.70.10">
    <property type="entry name" value="Acid Proteases"/>
    <property type="match status" value="1"/>
</dbReference>
<dbReference type="GO" id="GO:0006508">
    <property type="term" value="P:proteolysis"/>
    <property type="evidence" value="ECO:0007669"/>
    <property type="project" value="UniProtKB-KW"/>
</dbReference>
<evidence type="ECO:0000313" key="2">
    <source>
        <dbReference type="Proteomes" id="UP000187406"/>
    </source>
</evidence>
<proteinExistence type="predicted"/>
<dbReference type="InParanoid" id="A0A1Q3AYC2"/>
<dbReference type="CDD" id="cd00303">
    <property type="entry name" value="retropepsin_like"/>
    <property type="match status" value="1"/>
</dbReference>
<accession>A0A1Q3AYC2</accession>
<dbReference type="GO" id="GO:0008233">
    <property type="term" value="F:peptidase activity"/>
    <property type="evidence" value="ECO:0007669"/>
    <property type="project" value="UniProtKB-KW"/>
</dbReference>
<feature type="non-terminal residue" evidence="1">
    <location>
        <position position="101"/>
    </location>
</feature>
<gene>
    <name evidence="1" type="ORF">CFOL_v3_04285</name>
</gene>
<dbReference type="Proteomes" id="UP000187406">
    <property type="component" value="Unassembled WGS sequence"/>
</dbReference>
<keyword evidence="1" id="KW-0378">Hydrolase</keyword>
<evidence type="ECO:0000313" key="1">
    <source>
        <dbReference type="EMBL" id="GAV60756.1"/>
    </source>
</evidence>
<name>A0A1Q3AYC2_CEPFO</name>
<dbReference type="PANTHER" id="PTHR35046:SF9">
    <property type="entry name" value="RNA-DIRECTED DNA POLYMERASE"/>
    <property type="match status" value="1"/>
</dbReference>
<keyword evidence="2" id="KW-1185">Reference proteome</keyword>
<dbReference type="AlphaFoldDB" id="A0A1Q3AYC2"/>
<sequence length="101" mass="11629">WLRENIFQTRCTLSGKVCNLIIDGGSCANVVVVSMVEKLNLKPKKHPHPYKLSWLRKGNEVKVYKKCLIQFSIGKNYHDEVLCDVNPMDACHVLLGQPWQY</sequence>
<dbReference type="OrthoDB" id="1934635at2759"/>
<keyword evidence="1" id="KW-0645">Protease</keyword>